<keyword evidence="3 7" id="KW-0812">Transmembrane</keyword>
<feature type="transmembrane region" description="Helical" evidence="7">
    <location>
        <begin position="139"/>
        <end position="159"/>
    </location>
</feature>
<accession>A0A9J7IMG1</accession>
<evidence type="ECO:0000313" key="10">
    <source>
        <dbReference type="RefSeq" id="XP_022820348.1"/>
    </source>
</evidence>
<gene>
    <name evidence="10 11" type="primary">LOC111352210</name>
</gene>
<comment type="similarity">
    <text evidence="7">Belongs to the DHHC palmitoyltransferase family.</text>
</comment>
<dbReference type="GeneID" id="111352210"/>
<evidence type="ECO:0000256" key="2">
    <source>
        <dbReference type="ARBA" id="ARBA00022679"/>
    </source>
</evidence>
<evidence type="ECO:0000259" key="8">
    <source>
        <dbReference type="Pfam" id="PF01529"/>
    </source>
</evidence>
<keyword evidence="5 7" id="KW-0472">Membrane</keyword>
<keyword evidence="9" id="KW-1185">Reference proteome</keyword>
<comment type="subcellular location">
    <subcellularLocation>
        <location evidence="1">Membrane</location>
        <topology evidence="1">Multi-pass membrane protein</topology>
    </subcellularLocation>
</comment>
<evidence type="ECO:0000313" key="9">
    <source>
        <dbReference type="Proteomes" id="UP000301870"/>
    </source>
</evidence>
<evidence type="ECO:0000256" key="3">
    <source>
        <dbReference type="ARBA" id="ARBA00022692"/>
    </source>
</evidence>
<sequence length="282" mass="33490">MLMKLEFIKNKQLRRLTEHSFYIAITLILIPAFLYFELCIVLPAIVEQWSFEFYCHIACAAFLLLNIMGNMIYGMFTNTTIKGKNLEGFNKEDWTFCSVCECLRPPRSWHCDTCDICTLKRDHHCTFFACCVGYFNHRYFMLFTFYIFVAMLYSLFYNIKFVSQFITWNHGLILVKFICPLASIVIDFGDESLYVFLVVINVLVGLFTGFLFIYHFNNLLKGRLVHESKTYTKDFIHNRGWKLNLTEVFGERWYLTWISPFIHSKLPGNGIEWNVEDKYKLY</sequence>
<dbReference type="Pfam" id="PF01529">
    <property type="entry name" value="DHHC"/>
    <property type="match status" value="1"/>
</dbReference>
<dbReference type="InterPro" id="IPR001594">
    <property type="entry name" value="Palmitoyltrfase_DHHC"/>
</dbReference>
<dbReference type="GO" id="GO:0019706">
    <property type="term" value="F:protein-cysteine S-palmitoyltransferase activity"/>
    <property type="evidence" value="ECO:0007669"/>
    <property type="project" value="UniProtKB-EC"/>
</dbReference>
<dbReference type="GO" id="GO:0016020">
    <property type="term" value="C:membrane"/>
    <property type="evidence" value="ECO:0007669"/>
    <property type="project" value="UniProtKB-SubCell"/>
</dbReference>
<dbReference type="PANTHER" id="PTHR12246">
    <property type="entry name" value="PALMITOYLTRANSFERASE ZDHHC16"/>
    <property type="match status" value="1"/>
</dbReference>
<evidence type="ECO:0000313" key="11">
    <source>
        <dbReference type="RefSeq" id="XP_022820349.1"/>
    </source>
</evidence>
<feature type="transmembrane region" description="Helical" evidence="7">
    <location>
        <begin position="165"/>
        <end position="186"/>
    </location>
</feature>
<proteinExistence type="inferred from homology"/>
<comment type="catalytic activity">
    <reaction evidence="7">
        <text>L-cysteinyl-[protein] + hexadecanoyl-CoA = S-hexadecanoyl-L-cysteinyl-[protein] + CoA</text>
        <dbReference type="Rhea" id="RHEA:36683"/>
        <dbReference type="Rhea" id="RHEA-COMP:10131"/>
        <dbReference type="Rhea" id="RHEA-COMP:11032"/>
        <dbReference type="ChEBI" id="CHEBI:29950"/>
        <dbReference type="ChEBI" id="CHEBI:57287"/>
        <dbReference type="ChEBI" id="CHEBI:57379"/>
        <dbReference type="ChEBI" id="CHEBI:74151"/>
        <dbReference type="EC" id="2.3.1.225"/>
    </reaction>
</comment>
<feature type="transmembrane region" description="Helical" evidence="7">
    <location>
        <begin position="51"/>
        <end position="76"/>
    </location>
</feature>
<evidence type="ECO:0000256" key="4">
    <source>
        <dbReference type="ARBA" id="ARBA00022989"/>
    </source>
</evidence>
<dbReference type="KEGG" id="sliu:111352210"/>
<keyword evidence="4 7" id="KW-1133">Transmembrane helix</keyword>
<dbReference type="OrthoDB" id="302728at2759"/>
<dbReference type="EC" id="2.3.1.225" evidence="7"/>
<evidence type="ECO:0000256" key="1">
    <source>
        <dbReference type="ARBA" id="ARBA00004141"/>
    </source>
</evidence>
<dbReference type="RefSeq" id="XP_022820349.1">
    <property type="nucleotide sequence ID" value="XM_022964581.1"/>
</dbReference>
<dbReference type="PROSITE" id="PS50216">
    <property type="entry name" value="DHHC"/>
    <property type="match status" value="1"/>
</dbReference>
<keyword evidence="2 7" id="KW-0808">Transferase</keyword>
<reference evidence="10 11" key="1">
    <citation type="submission" date="2025-04" db="UniProtKB">
        <authorList>
            <consortium name="RefSeq"/>
        </authorList>
    </citation>
    <scope>IDENTIFICATION</scope>
    <source>
        <strain evidence="10 11">Ishihara</strain>
        <tissue evidence="10 11">Whole body</tissue>
    </source>
</reference>
<dbReference type="InterPro" id="IPR039859">
    <property type="entry name" value="PFA4/ZDH16/20/ERF2-like"/>
</dbReference>
<evidence type="ECO:0000256" key="7">
    <source>
        <dbReference type="RuleBase" id="RU079119"/>
    </source>
</evidence>
<feature type="transmembrane region" description="Helical" evidence="7">
    <location>
        <begin position="193"/>
        <end position="216"/>
    </location>
</feature>
<dbReference type="Proteomes" id="UP000301870">
    <property type="component" value="Chromosome 15"/>
</dbReference>
<keyword evidence="6 7" id="KW-0012">Acyltransferase</keyword>
<dbReference type="AlphaFoldDB" id="A0A9J7IMG1"/>
<feature type="domain" description="Palmitoyltransferase DHHC" evidence="8">
    <location>
        <begin position="92"/>
        <end position="227"/>
    </location>
</feature>
<comment type="domain">
    <text evidence="7">The DHHC domain is required for palmitoyltransferase activity.</text>
</comment>
<organism evidence="9 10">
    <name type="scientific">Spodoptera litura</name>
    <name type="common">Asian cotton leafworm</name>
    <dbReference type="NCBI Taxonomy" id="69820"/>
    <lineage>
        <taxon>Eukaryota</taxon>
        <taxon>Metazoa</taxon>
        <taxon>Ecdysozoa</taxon>
        <taxon>Arthropoda</taxon>
        <taxon>Hexapoda</taxon>
        <taxon>Insecta</taxon>
        <taxon>Pterygota</taxon>
        <taxon>Neoptera</taxon>
        <taxon>Endopterygota</taxon>
        <taxon>Lepidoptera</taxon>
        <taxon>Glossata</taxon>
        <taxon>Ditrysia</taxon>
        <taxon>Noctuoidea</taxon>
        <taxon>Noctuidae</taxon>
        <taxon>Amphipyrinae</taxon>
        <taxon>Spodoptera</taxon>
    </lineage>
</organism>
<name>A0A9J7IMG1_SPOLT</name>
<evidence type="ECO:0000256" key="5">
    <source>
        <dbReference type="ARBA" id="ARBA00023136"/>
    </source>
</evidence>
<evidence type="ECO:0000256" key="6">
    <source>
        <dbReference type="ARBA" id="ARBA00023315"/>
    </source>
</evidence>
<protein>
    <recommendedName>
        <fullName evidence="7">Palmitoyltransferase</fullName>
        <ecNumber evidence="7">2.3.1.225</ecNumber>
    </recommendedName>
</protein>
<dbReference type="RefSeq" id="XP_022820348.1">
    <property type="nucleotide sequence ID" value="XM_022964580.1"/>
</dbReference>
<feature type="transmembrane region" description="Helical" evidence="7">
    <location>
        <begin position="21"/>
        <end position="45"/>
    </location>
</feature>